<keyword evidence="1" id="KW-1133">Transmembrane helix</keyword>
<comment type="caution">
    <text evidence="2">The sequence shown here is derived from an EMBL/GenBank/DDBJ whole genome shotgun (WGS) entry which is preliminary data.</text>
</comment>
<feature type="transmembrane region" description="Helical" evidence="1">
    <location>
        <begin position="131"/>
        <end position="150"/>
    </location>
</feature>
<feature type="transmembrane region" description="Helical" evidence="1">
    <location>
        <begin position="87"/>
        <end position="111"/>
    </location>
</feature>
<gene>
    <name evidence="2" type="ORF">GJ699_25090</name>
</gene>
<name>A0A6I2L548_9BURK</name>
<sequence>MFTPHQFFALVLRLFAVWLLLAAGQIVLVSYAVHRGAQDNVLISYAVAAMYAVVALLLWLFPLAVAGKILPKTTGNDAGRAVSCDSAAIAFIVAGLAIIALKALTPLANYVSLLTMLVLSGQTARMATASLHIDGVIAIVMLLIGLSLVLKARPLARIVLR</sequence>
<evidence type="ECO:0000313" key="3">
    <source>
        <dbReference type="Proteomes" id="UP000433309"/>
    </source>
</evidence>
<dbReference type="EMBL" id="WKJK01000015">
    <property type="protein sequence ID" value="MRW93268.1"/>
    <property type="molecule type" value="Genomic_DNA"/>
</dbReference>
<keyword evidence="1" id="KW-0472">Membrane</keyword>
<keyword evidence="3" id="KW-1185">Reference proteome</keyword>
<dbReference type="RefSeq" id="WP_154381489.1">
    <property type="nucleotide sequence ID" value="NZ_WKJK01000015.1"/>
</dbReference>
<dbReference type="Proteomes" id="UP000433309">
    <property type="component" value="Unassembled WGS sequence"/>
</dbReference>
<feature type="transmembrane region" description="Helical" evidence="1">
    <location>
        <begin position="7"/>
        <end position="33"/>
    </location>
</feature>
<organism evidence="2 3">
    <name type="scientific">Duganella guangzhouensis</name>
    <dbReference type="NCBI Taxonomy" id="2666084"/>
    <lineage>
        <taxon>Bacteria</taxon>
        <taxon>Pseudomonadati</taxon>
        <taxon>Pseudomonadota</taxon>
        <taxon>Betaproteobacteria</taxon>
        <taxon>Burkholderiales</taxon>
        <taxon>Oxalobacteraceae</taxon>
        <taxon>Telluria group</taxon>
        <taxon>Duganella</taxon>
    </lineage>
</organism>
<keyword evidence="1" id="KW-0812">Transmembrane</keyword>
<dbReference type="AlphaFoldDB" id="A0A6I2L548"/>
<feature type="transmembrane region" description="Helical" evidence="1">
    <location>
        <begin position="45"/>
        <end position="66"/>
    </location>
</feature>
<proteinExistence type="predicted"/>
<evidence type="ECO:0000256" key="1">
    <source>
        <dbReference type="SAM" id="Phobius"/>
    </source>
</evidence>
<protein>
    <submittedName>
        <fullName evidence="2">Uncharacterized protein</fullName>
    </submittedName>
</protein>
<evidence type="ECO:0000313" key="2">
    <source>
        <dbReference type="EMBL" id="MRW93268.1"/>
    </source>
</evidence>
<accession>A0A6I2L548</accession>
<reference evidence="2 3" key="1">
    <citation type="submission" date="2019-11" db="EMBL/GenBank/DDBJ databases">
        <title>Novel species isolated from a subtropical stream in China.</title>
        <authorList>
            <person name="Lu H."/>
        </authorList>
    </citation>
    <scope>NUCLEOTIDE SEQUENCE [LARGE SCALE GENOMIC DNA]</scope>
    <source>
        <strain evidence="2 3">FT80W</strain>
    </source>
</reference>